<dbReference type="InterPro" id="IPR013783">
    <property type="entry name" value="Ig-like_fold"/>
</dbReference>
<evidence type="ECO:0000256" key="4">
    <source>
        <dbReference type="ARBA" id="ARBA00022801"/>
    </source>
</evidence>
<evidence type="ECO:0000313" key="7">
    <source>
        <dbReference type="EMBL" id="TIC61666.1"/>
    </source>
</evidence>
<dbReference type="Gene3D" id="2.60.40.10">
    <property type="entry name" value="Immunoglobulins"/>
    <property type="match status" value="1"/>
</dbReference>
<dbReference type="Gene3D" id="3.20.20.300">
    <property type="entry name" value="Glycoside hydrolase, family 3, N-terminal domain"/>
    <property type="match status" value="1"/>
</dbReference>
<dbReference type="SUPFAM" id="SSF51445">
    <property type="entry name" value="(Trans)glycosidases"/>
    <property type="match status" value="1"/>
</dbReference>
<comment type="similarity">
    <text evidence="2">Belongs to the glycosyl hydrolase 3 family.</text>
</comment>
<comment type="caution">
    <text evidence="7">The sequence shown here is derived from an EMBL/GenBank/DDBJ whole genome shotgun (WGS) entry which is preliminary data.</text>
</comment>
<evidence type="ECO:0000256" key="3">
    <source>
        <dbReference type="ARBA" id="ARBA00012744"/>
    </source>
</evidence>
<dbReference type="InterPro" id="IPR017853">
    <property type="entry name" value="GH"/>
</dbReference>
<dbReference type="InterPro" id="IPR011658">
    <property type="entry name" value="PA14_dom"/>
</dbReference>
<dbReference type="PANTHER" id="PTHR42715:SF3">
    <property type="entry name" value="BETA-GLUCOSIDASE B-RELATED"/>
    <property type="match status" value="1"/>
</dbReference>
<reference evidence="7 8" key="1">
    <citation type="submission" date="2019-03" db="EMBL/GenBank/DDBJ databases">
        <title>Sequencing 25 genomes of Wallemia mellicola.</title>
        <authorList>
            <person name="Gostincar C."/>
        </authorList>
    </citation>
    <scope>NUCLEOTIDE SEQUENCE [LARGE SCALE GENOMIC DNA]</scope>
    <source>
        <strain evidence="7 8">EXF-1277</strain>
    </source>
</reference>
<dbReference type="Pfam" id="PF00933">
    <property type="entry name" value="Glyco_hydro_3"/>
    <property type="match status" value="1"/>
</dbReference>
<evidence type="ECO:0000256" key="2">
    <source>
        <dbReference type="ARBA" id="ARBA00005336"/>
    </source>
</evidence>
<comment type="catalytic activity">
    <reaction evidence="1">
        <text>Hydrolysis of terminal, non-reducing beta-D-glucosyl residues with release of beta-D-glucose.</text>
        <dbReference type="EC" id="3.2.1.21"/>
    </reaction>
</comment>
<accession>A0AB74KCN1</accession>
<dbReference type="SMART" id="SM01217">
    <property type="entry name" value="Fn3_like"/>
    <property type="match status" value="1"/>
</dbReference>
<dbReference type="EC" id="3.2.1.21" evidence="3"/>
<dbReference type="Gene3D" id="3.40.50.1700">
    <property type="entry name" value="Glycoside hydrolase family 3 C-terminal domain"/>
    <property type="match status" value="1"/>
</dbReference>
<keyword evidence="4" id="KW-0378">Hydrolase</keyword>
<evidence type="ECO:0000259" key="6">
    <source>
        <dbReference type="PROSITE" id="PS51820"/>
    </source>
</evidence>
<dbReference type="Pfam" id="PF01915">
    <property type="entry name" value="Glyco_hydro_3_C"/>
    <property type="match status" value="1"/>
</dbReference>
<dbReference type="GO" id="GO:0008422">
    <property type="term" value="F:beta-glucosidase activity"/>
    <property type="evidence" value="ECO:0007669"/>
    <property type="project" value="UniProtKB-EC"/>
</dbReference>
<dbReference type="Pfam" id="PF07691">
    <property type="entry name" value="PA14"/>
    <property type="match status" value="1"/>
</dbReference>
<name>A0AB74KCN1_9BASI</name>
<dbReference type="InterPro" id="IPR050288">
    <property type="entry name" value="Cellulose_deg_GH3"/>
</dbReference>
<keyword evidence="5" id="KW-0326">Glycosidase</keyword>
<dbReference type="InterPro" id="IPR002772">
    <property type="entry name" value="Glyco_hydro_3_C"/>
</dbReference>
<dbReference type="InterPro" id="IPR001764">
    <property type="entry name" value="Glyco_hydro_3_N"/>
</dbReference>
<dbReference type="SUPFAM" id="SSF52279">
    <property type="entry name" value="Beta-D-glucan exohydrolase, C-terminal domain"/>
    <property type="match status" value="1"/>
</dbReference>
<dbReference type="EMBL" id="SPRV01000027">
    <property type="protein sequence ID" value="TIC61666.1"/>
    <property type="molecule type" value="Genomic_DNA"/>
</dbReference>
<evidence type="ECO:0000313" key="8">
    <source>
        <dbReference type="Proteomes" id="UP000305362"/>
    </source>
</evidence>
<evidence type="ECO:0000256" key="5">
    <source>
        <dbReference type="ARBA" id="ARBA00023295"/>
    </source>
</evidence>
<dbReference type="InterPro" id="IPR037524">
    <property type="entry name" value="PA14/GLEYA"/>
</dbReference>
<dbReference type="InterPro" id="IPR036962">
    <property type="entry name" value="Glyco_hydro_3_N_sf"/>
</dbReference>
<dbReference type="Proteomes" id="UP000305362">
    <property type="component" value="Unassembled WGS sequence"/>
</dbReference>
<dbReference type="PRINTS" id="PR00133">
    <property type="entry name" value="GLHYDRLASE3"/>
</dbReference>
<dbReference type="InterPro" id="IPR026891">
    <property type="entry name" value="Fn3-like"/>
</dbReference>
<proteinExistence type="inferred from homology"/>
<protein>
    <recommendedName>
        <fullName evidence="3">beta-glucosidase</fullName>
        <ecNumber evidence="3">3.2.1.21</ecNumber>
    </recommendedName>
</protein>
<sequence>MTLPELNVDELLEQLTVKEKIDLLAGRDVWHTVANKRLGIPSIRTSDGPNGVRGIYFFEGTPSSCFPGATALGASFDNELLERVGSALADECIAKASILGVHVLLAPTINIQRSPLGGRGFESYSEDPELSGTLAKYYVKGLQDKGIAATIKHFVANDQEFERMSMSSEVSERALREIYLRAFEIPLRESEYKPWAVMTAYNRMNGLHCSEDPRLLKDILRDEWKWSGAVMSDWCGTYSADASTSAGLDLEMPGPPVVRGAALQRALAAKKVTIESIDACARNILELINKVRKSGIDEDIPEQVLDTPDIRQILRESSANGVVLLKNDENIMPIRKGIKKIAVIGTNAESAIISGGGSAALRASYSISPLDAIREQAKEIGAEVVYSRGGNAHKLTPLFGPELKTKDGKAGVDVSFYASDPSAGNVKPAHVLHAHSSHMFFNDNLPSTEVFPLTCWSEATGTFTPNKTDNYELGVAGIGKIDLYINNEKVVDNSTDPQPGTLWFNSGSEERTTVKHLEEGKQYTITAKLYYSSEGSQAAGTLSPLLRGGIRFGIAPFKSQEAFIEEALEACQGASLVLGFVGLNNDFESEGFDRPDMKLPESANAFMDAIASANENTVAVVQTGTPVELPWVNKVKGVYQAFYGGNEVGTGLADVLFGKHNPSAKLPLTIPVELRDNPSHLNFGGENGRVSYAEGVFVGYRHFVTTGRQPLYPFGKGLSYTSFAITEPHLESKGDYEVVIKVNVKNTGDVAGKEVIQLYVHDVESRLARPYIELKAYGKTKTLNPGESQEVVLNLNRRAFSYFDDLKGKWVIEAGEFRLLVATSSATEDVKHTLSHTINQSTEFI</sequence>
<dbReference type="PROSITE" id="PS51820">
    <property type="entry name" value="PA14"/>
    <property type="match status" value="1"/>
</dbReference>
<dbReference type="Gene3D" id="2.60.120.260">
    <property type="entry name" value="Galactose-binding domain-like"/>
    <property type="match status" value="1"/>
</dbReference>
<dbReference type="GO" id="GO:0009251">
    <property type="term" value="P:glucan catabolic process"/>
    <property type="evidence" value="ECO:0007669"/>
    <property type="project" value="TreeGrafter"/>
</dbReference>
<gene>
    <name evidence="7" type="ORF">E3Q03_02595</name>
</gene>
<dbReference type="PANTHER" id="PTHR42715">
    <property type="entry name" value="BETA-GLUCOSIDASE"/>
    <property type="match status" value="1"/>
</dbReference>
<dbReference type="FunFam" id="2.60.40.10:FF:000495">
    <property type="entry name" value="Periplasmic beta-glucosidase"/>
    <property type="match status" value="1"/>
</dbReference>
<dbReference type="AlphaFoldDB" id="A0AB74KCN1"/>
<dbReference type="InterPro" id="IPR036881">
    <property type="entry name" value="Glyco_hydro_3_C_sf"/>
</dbReference>
<evidence type="ECO:0000256" key="1">
    <source>
        <dbReference type="ARBA" id="ARBA00000448"/>
    </source>
</evidence>
<dbReference type="Pfam" id="PF14310">
    <property type="entry name" value="Fn3-like"/>
    <property type="match status" value="1"/>
</dbReference>
<feature type="domain" description="PA14" evidence="6">
    <location>
        <begin position="407"/>
        <end position="568"/>
    </location>
</feature>
<organism evidence="7 8">
    <name type="scientific">Wallemia mellicola</name>
    <dbReference type="NCBI Taxonomy" id="1708541"/>
    <lineage>
        <taxon>Eukaryota</taxon>
        <taxon>Fungi</taxon>
        <taxon>Dikarya</taxon>
        <taxon>Basidiomycota</taxon>
        <taxon>Wallemiomycotina</taxon>
        <taxon>Wallemiomycetes</taxon>
        <taxon>Wallemiales</taxon>
        <taxon>Wallemiaceae</taxon>
        <taxon>Wallemia</taxon>
    </lineage>
</organism>
<dbReference type="SMART" id="SM00758">
    <property type="entry name" value="PA14"/>
    <property type="match status" value="1"/>
</dbReference>